<dbReference type="Gene3D" id="3.40.250.10">
    <property type="entry name" value="Rhodanese-like domain"/>
    <property type="match status" value="1"/>
</dbReference>
<evidence type="ECO:0000256" key="2">
    <source>
        <dbReference type="SAM" id="SignalP"/>
    </source>
</evidence>
<dbReference type="InterPro" id="IPR020936">
    <property type="entry name" value="TrhO"/>
</dbReference>
<dbReference type="PROSITE" id="PS50206">
    <property type="entry name" value="RHODANESE_3"/>
    <property type="match status" value="1"/>
</dbReference>
<dbReference type="InterPro" id="IPR001763">
    <property type="entry name" value="Rhodanese-like_dom"/>
</dbReference>
<name>A0AAE0A404_9ROSI</name>
<evidence type="ECO:0000313" key="5">
    <source>
        <dbReference type="Proteomes" id="UP001281410"/>
    </source>
</evidence>
<sequence>MTRLLMNAASLLCLFRLSSSHPLLNPPDILNAGRHLSAVEFHSLLQSAGKLLDEESPTDDKKLVLLDARNLYETIIGKFHTPSVETLDPSIRQYNDLPSWIDENAEQLRGKHFLMYCPGGIKCEMASAYVRSKRAGFENVFQVVVFFVGLPLMIILLAAAALTVECLFWSVIVARAQCFKTRKARRGGYNFARS</sequence>
<dbReference type="PANTHER" id="PTHR43268">
    <property type="entry name" value="THIOSULFATE SULFURTRANSFERASE/RHODANESE-LIKE DOMAIN-CONTAINING PROTEIN 2"/>
    <property type="match status" value="1"/>
</dbReference>
<keyword evidence="1" id="KW-0472">Membrane</keyword>
<dbReference type="SUPFAM" id="SSF52821">
    <property type="entry name" value="Rhodanese/Cell cycle control phosphatase"/>
    <property type="match status" value="1"/>
</dbReference>
<keyword evidence="2" id="KW-0732">Signal</keyword>
<dbReference type="PANTHER" id="PTHR43268:SF6">
    <property type="entry name" value="THIOSULFATE SULFURTRANSFERASE_RHODANESE-LIKE DOMAIN-CONTAINING PROTEIN 2"/>
    <property type="match status" value="1"/>
</dbReference>
<protein>
    <recommendedName>
        <fullName evidence="3">Rhodanese domain-containing protein</fullName>
    </recommendedName>
</protein>
<feature type="signal peptide" evidence="2">
    <location>
        <begin position="1"/>
        <end position="20"/>
    </location>
</feature>
<dbReference type="AlphaFoldDB" id="A0AAE0A404"/>
<proteinExistence type="predicted"/>
<dbReference type="EMBL" id="JANJYJ010000007">
    <property type="protein sequence ID" value="KAK3200060.1"/>
    <property type="molecule type" value="Genomic_DNA"/>
</dbReference>
<comment type="caution">
    <text evidence="4">The sequence shown here is derived from an EMBL/GenBank/DDBJ whole genome shotgun (WGS) entry which is preliminary data.</text>
</comment>
<keyword evidence="1" id="KW-1133">Transmembrane helix</keyword>
<dbReference type="InterPro" id="IPR036873">
    <property type="entry name" value="Rhodanese-like_dom_sf"/>
</dbReference>
<dbReference type="Proteomes" id="UP001281410">
    <property type="component" value="Unassembled WGS sequence"/>
</dbReference>
<keyword evidence="1" id="KW-0812">Transmembrane</keyword>
<accession>A0AAE0A404</accession>
<organism evidence="4 5">
    <name type="scientific">Dipteronia sinensis</name>
    <dbReference type="NCBI Taxonomy" id="43782"/>
    <lineage>
        <taxon>Eukaryota</taxon>
        <taxon>Viridiplantae</taxon>
        <taxon>Streptophyta</taxon>
        <taxon>Embryophyta</taxon>
        <taxon>Tracheophyta</taxon>
        <taxon>Spermatophyta</taxon>
        <taxon>Magnoliopsida</taxon>
        <taxon>eudicotyledons</taxon>
        <taxon>Gunneridae</taxon>
        <taxon>Pentapetalae</taxon>
        <taxon>rosids</taxon>
        <taxon>malvids</taxon>
        <taxon>Sapindales</taxon>
        <taxon>Sapindaceae</taxon>
        <taxon>Hippocastanoideae</taxon>
        <taxon>Acereae</taxon>
        <taxon>Dipteronia</taxon>
    </lineage>
</organism>
<evidence type="ECO:0000259" key="3">
    <source>
        <dbReference type="PROSITE" id="PS50206"/>
    </source>
</evidence>
<evidence type="ECO:0000313" key="4">
    <source>
        <dbReference type="EMBL" id="KAK3200060.1"/>
    </source>
</evidence>
<feature type="transmembrane region" description="Helical" evidence="1">
    <location>
        <begin position="143"/>
        <end position="176"/>
    </location>
</feature>
<evidence type="ECO:0000256" key="1">
    <source>
        <dbReference type="SAM" id="Phobius"/>
    </source>
</evidence>
<keyword evidence="5" id="KW-1185">Reference proteome</keyword>
<feature type="chain" id="PRO_5042203763" description="Rhodanese domain-containing protein" evidence="2">
    <location>
        <begin position="21"/>
        <end position="194"/>
    </location>
</feature>
<gene>
    <name evidence="4" type="ORF">Dsin_023475</name>
</gene>
<reference evidence="4" key="1">
    <citation type="journal article" date="2023" name="Plant J.">
        <title>Genome sequences and population genomics provide insights into the demographic history, inbreeding, and mutation load of two 'living fossil' tree species of Dipteronia.</title>
        <authorList>
            <person name="Feng Y."/>
            <person name="Comes H.P."/>
            <person name="Chen J."/>
            <person name="Zhu S."/>
            <person name="Lu R."/>
            <person name="Zhang X."/>
            <person name="Li P."/>
            <person name="Qiu J."/>
            <person name="Olsen K.M."/>
            <person name="Qiu Y."/>
        </authorList>
    </citation>
    <scope>NUCLEOTIDE SEQUENCE</scope>
    <source>
        <strain evidence="4">NBL</strain>
    </source>
</reference>
<feature type="domain" description="Rhodanese" evidence="3">
    <location>
        <begin position="59"/>
        <end position="156"/>
    </location>
</feature>